<dbReference type="Proteomes" id="UP000265427">
    <property type="component" value="Unassembled WGS sequence"/>
</dbReference>
<evidence type="ECO:0000313" key="3">
    <source>
        <dbReference type="Proteomes" id="UP000265427"/>
    </source>
</evidence>
<proteinExistence type="predicted"/>
<organism evidence="2 3">
    <name type="scientific">Aphanomyces astaci</name>
    <name type="common">Crayfish plague agent</name>
    <dbReference type="NCBI Taxonomy" id="112090"/>
    <lineage>
        <taxon>Eukaryota</taxon>
        <taxon>Sar</taxon>
        <taxon>Stramenopiles</taxon>
        <taxon>Oomycota</taxon>
        <taxon>Saprolegniomycetes</taxon>
        <taxon>Saprolegniales</taxon>
        <taxon>Verrucalvaceae</taxon>
        <taxon>Aphanomyces</taxon>
    </lineage>
</organism>
<comment type="caution">
    <text evidence="2">The sequence shown here is derived from an EMBL/GenBank/DDBJ whole genome shotgun (WGS) entry which is preliminary data.</text>
</comment>
<accession>A0A397B8I8</accession>
<sequence length="252" mass="29072">MQASILRQRVQKGYSLGDRINLLRAYENSPLSACTICAIEGIARSTWQTWLTKKAKCMATTRNKKLSSLGGQGRPVHMTFGTDLLAYMRKVRRDSHNLTTSHMITWLKTHQPEWLESYLGNKTNDDRAYKCLLAMCQRFAHRHGFAQRVPCFSKLKKAELQELQMSFSASFWTKYGEQPLRDIVNVDETAVNYDMPPRRIWCEVGETSEVEAKQKHSDRLTAVLAICADGMFLEYVVYILYLLLSLYILLFL</sequence>
<evidence type="ECO:0008006" key="4">
    <source>
        <dbReference type="Google" id="ProtNLM"/>
    </source>
</evidence>
<dbReference type="AlphaFoldDB" id="A0A397B8I8"/>
<gene>
    <name evidence="2" type="ORF">DYB36_012053</name>
</gene>
<evidence type="ECO:0000256" key="1">
    <source>
        <dbReference type="SAM" id="Phobius"/>
    </source>
</evidence>
<keyword evidence="1" id="KW-0812">Transmembrane</keyword>
<keyword evidence="1" id="KW-1133">Transmembrane helix</keyword>
<name>A0A397B8I8_APHAT</name>
<reference evidence="2 3" key="1">
    <citation type="submission" date="2018-08" db="EMBL/GenBank/DDBJ databases">
        <title>Aphanomyces genome sequencing and annotation.</title>
        <authorList>
            <person name="Minardi D."/>
            <person name="Oidtmann B."/>
            <person name="Van Der Giezen M."/>
            <person name="Studholme D.J."/>
        </authorList>
    </citation>
    <scope>NUCLEOTIDE SEQUENCE [LARGE SCALE GENOMIC DNA]</scope>
    <source>
        <strain evidence="2 3">Kv</strain>
    </source>
</reference>
<protein>
    <recommendedName>
        <fullName evidence="4">DDE-1 domain-containing protein</fullName>
    </recommendedName>
</protein>
<keyword evidence="1" id="KW-0472">Membrane</keyword>
<evidence type="ECO:0000313" key="2">
    <source>
        <dbReference type="EMBL" id="RHY15052.1"/>
    </source>
</evidence>
<feature type="transmembrane region" description="Helical" evidence="1">
    <location>
        <begin position="223"/>
        <end position="250"/>
    </location>
</feature>
<dbReference type="EMBL" id="QUSZ01004286">
    <property type="protein sequence ID" value="RHY15052.1"/>
    <property type="molecule type" value="Genomic_DNA"/>
</dbReference>
<dbReference type="VEuPathDB" id="FungiDB:H257_19081"/>